<keyword evidence="4" id="KW-1185">Reference proteome</keyword>
<reference evidence="3" key="2">
    <citation type="submission" date="2022-10" db="EMBL/GenBank/DDBJ databases">
        <authorList>
            <consortium name="ENA_rothamsted_submissions"/>
            <consortium name="culmorum"/>
            <person name="King R."/>
        </authorList>
    </citation>
    <scope>NUCLEOTIDE SEQUENCE</scope>
</reference>
<name>A0A9P0J5N5_9DIPT</name>
<reference evidence="3" key="1">
    <citation type="submission" date="2022-01" db="EMBL/GenBank/DDBJ databases">
        <authorList>
            <person name="King R."/>
        </authorList>
    </citation>
    <scope>NUCLEOTIDE SEQUENCE</scope>
</reference>
<accession>A0A9P0J5N5</accession>
<gene>
    <name evidence="3" type="ORF">CHIRRI_LOCUS11970</name>
</gene>
<feature type="region of interest" description="Disordered" evidence="1">
    <location>
        <begin position="298"/>
        <end position="318"/>
    </location>
</feature>
<dbReference type="AlphaFoldDB" id="A0A9P0J5N5"/>
<dbReference type="Proteomes" id="UP001153620">
    <property type="component" value="Chromosome 3"/>
</dbReference>
<keyword evidence="2" id="KW-0732">Signal</keyword>
<evidence type="ECO:0000256" key="1">
    <source>
        <dbReference type="SAM" id="MobiDB-lite"/>
    </source>
</evidence>
<dbReference type="OrthoDB" id="5585746at2759"/>
<feature type="compositionally biased region" description="Polar residues" evidence="1">
    <location>
        <begin position="298"/>
        <end position="312"/>
    </location>
</feature>
<feature type="chain" id="PRO_5040283772" evidence="2">
    <location>
        <begin position="23"/>
        <end position="318"/>
    </location>
</feature>
<dbReference type="EMBL" id="OU895879">
    <property type="protein sequence ID" value="CAH1729907.1"/>
    <property type="molecule type" value="Genomic_DNA"/>
</dbReference>
<sequence>MVRKSAYGVFLIFIILINNGYADEKEEVKDEKPKSDDKTVSKRGILHFGIHGHPHVHGVPFVPKIPVITKVPTFIKPAVLPAPVIPTTPYHLTHGGATVTSYNANYPRVPIYTKTIIPPAYPFLPAIPHNHHHGLIPHSHHHGLIPHSHHHGFDLHHGYDHHHLAGLFPHNHHHHSLYPHHHHSLYPHHHNPAYPHVHISKPIVPVAVPVPEYHHHKIPVFYPSKPVFSKPEFNPTFVPIPVPSNPQPNPTVITVNPGQGPSMAQQFAHYQQQQYLHDQHNSYPYPAAAETFSQNYEAPSNNGNYHGLSSYQVPLGVQ</sequence>
<proteinExistence type="predicted"/>
<evidence type="ECO:0000256" key="2">
    <source>
        <dbReference type="SAM" id="SignalP"/>
    </source>
</evidence>
<organism evidence="3 4">
    <name type="scientific">Chironomus riparius</name>
    <dbReference type="NCBI Taxonomy" id="315576"/>
    <lineage>
        <taxon>Eukaryota</taxon>
        <taxon>Metazoa</taxon>
        <taxon>Ecdysozoa</taxon>
        <taxon>Arthropoda</taxon>
        <taxon>Hexapoda</taxon>
        <taxon>Insecta</taxon>
        <taxon>Pterygota</taxon>
        <taxon>Neoptera</taxon>
        <taxon>Endopterygota</taxon>
        <taxon>Diptera</taxon>
        <taxon>Nematocera</taxon>
        <taxon>Chironomoidea</taxon>
        <taxon>Chironomidae</taxon>
        <taxon>Chironominae</taxon>
        <taxon>Chironomus</taxon>
    </lineage>
</organism>
<feature type="signal peptide" evidence="2">
    <location>
        <begin position="1"/>
        <end position="22"/>
    </location>
</feature>
<protein>
    <submittedName>
        <fullName evidence="3">Uncharacterized protein</fullName>
    </submittedName>
</protein>
<evidence type="ECO:0000313" key="4">
    <source>
        <dbReference type="Proteomes" id="UP001153620"/>
    </source>
</evidence>
<evidence type="ECO:0000313" key="3">
    <source>
        <dbReference type="EMBL" id="CAH1729907.1"/>
    </source>
</evidence>